<evidence type="ECO:0000313" key="3">
    <source>
        <dbReference type="EMBL" id="SEG48963.1"/>
    </source>
</evidence>
<name>A0A1H6AJL9_9ACTN</name>
<evidence type="ECO:0000313" key="4">
    <source>
        <dbReference type="Proteomes" id="UP000236723"/>
    </source>
</evidence>
<dbReference type="InterPro" id="IPR036890">
    <property type="entry name" value="HATPase_C_sf"/>
</dbReference>
<keyword evidence="3" id="KW-0808">Transferase</keyword>
<proteinExistence type="predicted"/>
<dbReference type="Proteomes" id="UP000236723">
    <property type="component" value="Unassembled WGS sequence"/>
</dbReference>
<protein>
    <submittedName>
        <fullName evidence="3">Anti-sigma regulatory factor (Ser/Thr protein kinase)</fullName>
    </submittedName>
</protein>
<dbReference type="SUPFAM" id="SSF55874">
    <property type="entry name" value="ATPase domain of HSP90 chaperone/DNA topoisomerase II/histidine kinase"/>
    <property type="match status" value="1"/>
</dbReference>
<accession>A0A1H6AJL9</accession>
<dbReference type="CDD" id="cd16936">
    <property type="entry name" value="HATPase_RsbW-like"/>
    <property type="match status" value="1"/>
</dbReference>
<sequence length="145" mass="15979">MPTGRFVEVVRFPVENVSPEAQVNVREVPAYLREALDGAGADLDDVDLMAAEIVTNAVRHTASGRPGGQVWAAVIATDEQVRVEVIDQSEARSEPWIPPYPVLSGRGLLIVQELAARWDWSRDRNGYTTVWFQVPRTGGAAGWPR</sequence>
<gene>
    <name evidence="3" type="ORF">SAMN04489712_105507</name>
</gene>
<dbReference type="AlphaFoldDB" id="A0A1H6AJL9"/>
<dbReference type="InterPro" id="IPR050267">
    <property type="entry name" value="Anti-sigma-factor_SerPK"/>
</dbReference>
<dbReference type="PANTHER" id="PTHR35526">
    <property type="entry name" value="ANTI-SIGMA-F FACTOR RSBW-RELATED"/>
    <property type="match status" value="1"/>
</dbReference>
<reference evidence="4" key="1">
    <citation type="submission" date="2016-10" db="EMBL/GenBank/DDBJ databases">
        <authorList>
            <person name="Varghese N."/>
            <person name="Submissions S."/>
        </authorList>
    </citation>
    <scope>NUCLEOTIDE SEQUENCE [LARGE SCALE GENOMIC DNA]</scope>
    <source>
        <strain evidence="4">DSM 43163</strain>
    </source>
</reference>
<evidence type="ECO:0000259" key="2">
    <source>
        <dbReference type="Pfam" id="PF13581"/>
    </source>
</evidence>
<dbReference type="EMBL" id="FNVO01000005">
    <property type="protein sequence ID" value="SEG48963.1"/>
    <property type="molecule type" value="Genomic_DNA"/>
</dbReference>
<dbReference type="InterPro" id="IPR003594">
    <property type="entry name" value="HATPase_dom"/>
</dbReference>
<feature type="domain" description="Histidine kinase/HSP90-like ATPase" evidence="2">
    <location>
        <begin position="24"/>
        <end position="133"/>
    </location>
</feature>
<evidence type="ECO:0000256" key="1">
    <source>
        <dbReference type="ARBA" id="ARBA00022527"/>
    </source>
</evidence>
<organism evidence="3 4">
    <name type="scientific">Thermomonospora echinospora</name>
    <dbReference type="NCBI Taxonomy" id="1992"/>
    <lineage>
        <taxon>Bacteria</taxon>
        <taxon>Bacillati</taxon>
        <taxon>Actinomycetota</taxon>
        <taxon>Actinomycetes</taxon>
        <taxon>Streptosporangiales</taxon>
        <taxon>Thermomonosporaceae</taxon>
        <taxon>Thermomonospora</taxon>
    </lineage>
</organism>
<dbReference type="Pfam" id="PF13581">
    <property type="entry name" value="HATPase_c_2"/>
    <property type="match status" value="1"/>
</dbReference>
<dbReference type="Gene3D" id="3.30.565.10">
    <property type="entry name" value="Histidine kinase-like ATPase, C-terminal domain"/>
    <property type="match status" value="1"/>
</dbReference>
<keyword evidence="1" id="KW-0723">Serine/threonine-protein kinase</keyword>
<dbReference type="GO" id="GO:0004674">
    <property type="term" value="F:protein serine/threonine kinase activity"/>
    <property type="evidence" value="ECO:0007669"/>
    <property type="project" value="UniProtKB-KW"/>
</dbReference>
<keyword evidence="3" id="KW-0418">Kinase</keyword>
<keyword evidence="4" id="KW-1185">Reference proteome</keyword>
<dbReference type="PANTHER" id="PTHR35526:SF3">
    <property type="entry name" value="ANTI-SIGMA-F FACTOR RSBW"/>
    <property type="match status" value="1"/>
</dbReference>